<dbReference type="InterPro" id="IPR006311">
    <property type="entry name" value="TAT_signal"/>
</dbReference>
<accession>A0A7X0TXI3</accession>
<evidence type="ECO:0000313" key="3">
    <source>
        <dbReference type="Proteomes" id="UP000565579"/>
    </source>
</evidence>
<dbReference type="EMBL" id="JACHMI010000001">
    <property type="protein sequence ID" value="MBB6547260.1"/>
    <property type="molecule type" value="Genomic_DNA"/>
</dbReference>
<evidence type="ECO:0008006" key="4">
    <source>
        <dbReference type="Google" id="ProtNLM"/>
    </source>
</evidence>
<keyword evidence="1" id="KW-0732">Signal</keyword>
<name>A0A7X0TXI3_9ACTN</name>
<keyword evidence="3" id="KW-1185">Reference proteome</keyword>
<feature type="signal peptide" evidence="1">
    <location>
        <begin position="1"/>
        <end position="32"/>
    </location>
</feature>
<dbReference type="RefSeq" id="WP_185101930.1">
    <property type="nucleotide sequence ID" value="NZ_BAAAXY010000216.1"/>
</dbReference>
<sequence length="261" mass="28898">MTQINRRQALRAALVAGAAVGAGALAVQPARADDDQAGTLGHHLPPVPGMHGDRRANELWYVYEQDFYLQPSPEVVAAYQAVGAVAGGSIEGVLYLYRGSRQYGTYPDKFVERLAPARDALALLSGLQLGVLHRYYRHSRLDEGFYYLGEGTCYDPRMPDGGKVHMMNTGPNGEPAVNWHLWHAIARAMTLLDVDARAWTSIDPMIGLGWAAQSVAQPKPETVNPPLEPRVRRRLFRQWRGVGPDEMDVRFDSVPYPPEIP</sequence>
<dbReference type="NCBIfam" id="TIGR01409">
    <property type="entry name" value="TAT_signal_seq"/>
    <property type="match status" value="1"/>
</dbReference>
<organism evidence="2 3">
    <name type="scientific">Nonomuraea rubra</name>
    <dbReference type="NCBI Taxonomy" id="46180"/>
    <lineage>
        <taxon>Bacteria</taxon>
        <taxon>Bacillati</taxon>
        <taxon>Actinomycetota</taxon>
        <taxon>Actinomycetes</taxon>
        <taxon>Streptosporangiales</taxon>
        <taxon>Streptosporangiaceae</taxon>
        <taxon>Nonomuraea</taxon>
    </lineage>
</organism>
<evidence type="ECO:0000313" key="2">
    <source>
        <dbReference type="EMBL" id="MBB6547260.1"/>
    </source>
</evidence>
<feature type="chain" id="PRO_5031347113" description="Tat pathway signal sequence domain protein" evidence="1">
    <location>
        <begin position="33"/>
        <end position="261"/>
    </location>
</feature>
<dbReference type="AlphaFoldDB" id="A0A7X0TXI3"/>
<dbReference type="Proteomes" id="UP000565579">
    <property type="component" value="Unassembled WGS sequence"/>
</dbReference>
<proteinExistence type="predicted"/>
<dbReference type="PROSITE" id="PS51318">
    <property type="entry name" value="TAT"/>
    <property type="match status" value="1"/>
</dbReference>
<comment type="caution">
    <text evidence="2">The sequence shown here is derived from an EMBL/GenBank/DDBJ whole genome shotgun (WGS) entry which is preliminary data.</text>
</comment>
<evidence type="ECO:0000256" key="1">
    <source>
        <dbReference type="SAM" id="SignalP"/>
    </source>
</evidence>
<reference evidence="2 3" key="1">
    <citation type="submission" date="2020-08" db="EMBL/GenBank/DDBJ databases">
        <title>Sequencing the genomes of 1000 actinobacteria strains.</title>
        <authorList>
            <person name="Klenk H.-P."/>
        </authorList>
    </citation>
    <scope>NUCLEOTIDE SEQUENCE [LARGE SCALE GENOMIC DNA]</scope>
    <source>
        <strain evidence="2 3">DSM 43768</strain>
    </source>
</reference>
<dbReference type="InterPro" id="IPR019546">
    <property type="entry name" value="TAT_signal_bac_arc"/>
</dbReference>
<gene>
    <name evidence="2" type="ORF">HD593_002055</name>
</gene>
<protein>
    <recommendedName>
        <fullName evidence="4">Tat pathway signal sequence domain protein</fullName>
    </recommendedName>
</protein>